<reference evidence="2" key="1">
    <citation type="submission" date="2022-07" db="EMBL/GenBank/DDBJ databases">
        <title>Genome Sequence of Physisporinus lineatus.</title>
        <authorList>
            <person name="Buettner E."/>
        </authorList>
    </citation>
    <scope>NUCLEOTIDE SEQUENCE</scope>
    <source>
        <strain evidence="2">VT162</strain>
    </source>
</reference>
<proteinExistence type="predicted"/>
<keyword evidence="3" id="KW-1185">Reference proteome</keyword>
<dbReference type="AlphaFoldDB" id="A0AAD5UUR7"/>
<protein>
    <submittedName>
        <fullName evidence="2">Uncharacterized protein</fullName>
    </submittedName>
</protein>
<dbReference type="EMBL" id="JANAWD010000620">
    <property type="protein sequence ID" value="KAJ3477202.1"/>
    <property type="molecule type" value="Genomic_DNA"/>
</dbReference>
<evidence type="ECO:0000313" key="3">
    <source>
        <dbReference type="Proteomes" id="UP001212997"/>
    </source>
</evidence>
<name>A0AAD5UUR7_9APHY</name>
<evidence type="ECO:0000313" key="2">
    <source>
        <dbReference type="EMBL" id="KAJ3477202.1"/>
    </source>
</evidence>
<evidence type="ECO:0000256" key="1">
    <source>
        <dbReference type="SAM" id="MobiDB-lite"/>
    </source>
</evidence>
<accession>A0AAD5UUR7</accession>
<dbReference type="Proteomes" id="UP001212997">
    <property type="component" value="Unassembled WGS sequence"/>
</dbReference>
<feature type="region of interest" description="Disordered" evidence="1">
    <location>
        <begin position="1"/>
        <end position="41"/>
    </location>
</feature>
<sequence>MVVSNPKEPPPASTFLKYPPTSQPGSPSQFPLDEPSGTASSRQAAWEVSVLTSANAQITAELLKMLDGDGVLRWCVKALARTRFLVPQLEAITKIADGTDGDL</sequence>
<comment type="caution">
    <text evidence="2">The sequence shown here is derived from an EMBL/GenBank/DDBJ whole genome shotgun (WGS) entry which is preliminary data.</text>
</comment>
<organism evidence="2 3">
    <name type="scientific">Meripilus lineatus</name>
    <dbReference type="NCBI Taxonomy" id="2056292"/>
    <lineage>
        <taxon>Eukaryota</taxon>
        <taxon>Fungi</taxon>
        <taxon>Dikarya</taxon>
        <taxon>Basidiomycota</taxon>
        <taxon>Agaricomycotina</taxon>
        <taxon>Agaricomycetes</taxon>
        <taxon>Polyporales</taxon>
        <taxon>Meripilaceae</taxon>
        <taxon>Meripilus</taxon>
    </lineage>
</organism>
<gene>
    <name evidence="2" type="ORF">NLI96_g10626</name>
</gene>